<evidence type="ECO:0000256" key="1">
    <source>
        <dbReference type="SAM" id="MobiDB-lite"/>
    </source>
</evidence>
<organism evidence="2 3">
    <name type="scientific">Phytophthora palmivora</name>
    <dbReference type="NCBI Taxonomy" id="4796"/>
    <lineage>
        <taxon>Eukaryota</taxon>
        <taxon>Sar</taxon>
        <taxon>Stramenopiles</taxon>
        <taxon>Oomycota</taxon>
        <taxon>Peronosporomycetes</taxon>
        <taxon>Peronosporales</taxon>
        <taxon>Peronosporaceae</taxon>
        <taxon>Phytophthora</taxon>
    </lineage>
</organism>
<feature type="region of interest" description="Disordered" evidence="1">
    <location>
        <begin position="641"/>
        <end position="698"/>
    </location>
</feature>
<feature type="region of interest" description="Disordered" evidence="1">
    <location>
        <begin position="38"/>
        <end position="73"/>
    </location>
</feature>
<keyword evidence="3" id="KW-1185">Reference proteome</keyword>
<evidence type="ECO:0000313" key="2">
    <source>
        <dbReference type="EMBL" id="POM68985.1"/>
    </source>
</evidence>
<feature type="compositionally biased region" description="Acidic residues" evidence="1">
    <location>
        <begin position="670"/>
        <end position="693"/>
    </location>
</feature>
<gene>
    <name evidence="2" type="ORF">PHPALM_14784</name>
</gene>
<sequence>MWEFRCSVGDIHIQHNSSITATCYGGCIDQYDNNYRDDDSLDSLDSDDSGSTDSIDSTDSAEDDSSESSAGSNALSKSMSASLHIGSVLNATSTIESTYVNWVGTALDTSKTTACYREAHIAKTCPLGFDSTLGMCWAQCPYSFPVECGMECVRQNDDCVLEVVTKVSALAQTTLSLITYDVFGKLSKLARAVQVAIKCAKYTMGLIKSLAKYVRNVHVTDPQTPQDKLLAMLYQTDNIVVDIPIAVSYCIGSSASDEIKFVDSVLMTAEYVLKEVVSNGAAILSSWEKFTGFMKNITLGDSLDSLNETDITSLKSALKSNSTCGYDMKRLLDRTWMTVAEIRKQNPKMSEDDIRVIMSQSNLVLNDIPIATNNCMSELLEQSDETTAFATRDTLRKTFGGIVDDLIKSGTSSNGTYLKAEEYAFNIADKAFSFWAIWDPWSATGAISEYFQPICGPTEYIGEIDDGTAEKALGMSTVQKAFNNSEGTWTKAGDGSVKITFESVDTEDVTVNIKSGGNKIDEVDVPAGKTATWTSNVTTLGGKTLYLDRWRPGFLGLPGTGGGSLLLWVPRSSRGGRLELTAKLNVMLVVFVAIFAGITSAKILTLSAWPSTSTPFATVTTATNNFTEMDVLRMTKSSVSWADGSSDSEDVDSADSTDSTNSVLQTTLTADDDDSDDDSNDSVDDSSDSEENESSSAASGSMNAAFLIGSVANAISTIEPTYVNWVGTALDTSISSACYREAHIAENCPIGFNSEPKTKTCWAQCPYSYPIECGLECIRQNDACAMEIAVKVITVVQTALSYATMNVFGNFYKLGKGIVRATKCFKSMLSLTKSLIKYIRYVKVKDPDTPQEKLLAILYQTDNVVIDIPVAVTYCLGKKVSDNVKLADRVLTTAELVLREVMRNPDAIVSSWDKFVSFMKNITLGDTVDALSEDDITSLKEQ</sequence>
<evidence type="ECO:0000313" key="3">
    <source>
        <dbReference type="Proteomes" id="UP000237271"/>
    </source>
</evidence>
<feature type="compositionally biased region" description="Acidic residues" evidence="1">
    <location>
        <begin position="39"/>
        <end position="50"/>
    </location>
</feature>
<feature type="compositionally biased region" description="Acidic residues" evidence="1">
    <location>
        <begin position="646"/>
        <end position="655"/>
    </location>
</feature>
<protein>
    <submittedName>
        <fullName evidence="2">Uncharacterized protein</fullName>
    </submittedName>
</protein>
<dbReference type="OrthoDB" id="110718at2759"/>
<accession>A0A2P4XTT2</accession>
<dbReference type="EMBL" id="NCKW01007978">
    <property type="protein sequence ID" value="POM68985.1"/>
    <property type="molecule type" value="Genomic_DNA"/>
</dbReference>
<comment type="caution">
    <text evidence="2">The sequence shown here is derived from an EMBL/GenBank/DDBJ whole genome shotgun (WGS) entry which is preliminary data.</text>
</comment>
<dbReference type="Proteomes" id="UP000237271">
    <property type="component" value="Unassembled WGS sequence"/>
</dbReference>
<proteinExistence type="predicted"/>
<feature type="compositionally biased region" description="Polar residues" evidence="1">
    <location>
        <begin position="660"/>
        <end position="669"/>
    </location>
</feature>
<dbReference type="AlphaFoldDB" id="A0A2P4XTT2"/>
<reference evidence="2 3" key="1">
    <citation type="journal article" date="2017" name="Genome Biol. Evol.">
        <title>Phytophthora megakarya and P. palmivora, closely related causal agents of cacao black pod rot, underwent increases in genome sizes and gene numbers by different mechanisms.</title>
        <authorList>
            <person name="Ali S.S."/>
            <person name="Shao J."/>
            <person name="Lary D.J."/>
            <person name="Kronmiller B."/>
            <person name="Shen D."/>
            <person name="Strem M.D."/>
            <person name="Amoako-Attah I."/>
            <person name="Akrofi A.Y."/>
            <person name="Begoude B.A."/>
            <person name="Ten Hoopen G.M."/>
            <person name="Coulibaly K."/>
            <person name="Kebe B.I."/>
            <person name="Melnick R.L."/>
            <person name="Guiltinan M.J."/>
            <person name="Tyler B.M."/>
            <person name="Meinhardt L.W."/>
            <person name="Bailey B.A."/>
        </authorList>
    </citation>
    <scope>NUCLEOTIDE SEQUENCE [LARGE SCALE GENOMIC DNA]</scope>
    <source>
        <strain evidence="3">sbr112.9</strain>
    </source>
</reference>
<name>A0A2P4XTT2_9STRA</name>